<dbReference type="PANTHER" id="PTHR43045:SF1">
    <property type="entry name" value="SHIKIMATE TRANSPORTER"/>
    <property type="match status" value="1"/>
</dbReference>
<feature type="transmembrane region" description="Helical" evidence="8">
    <location>
        <begin position="389"/>
        <end position="409"/>
    </location>
</feature>
<feature type="transmembrane region" description="Helical" evidence="8">
    <location>
        <begin position="229"/>
        <end position="254"/>
    </location>
</feature>
<keyword evidence="2" id="KW-0813">Transport</keyword>
<feature type="transmembrane region" description="Helical" evidence="8">
    <location>
        <begin position="106"/>
        <end position="132"/>
    </location>
</feature>
<feature type="transmembrane region" description="Helical" evidence="8">
    <location>
        <begin position="295"/>
        <end position="314"/>
    </location>
</feature>
<keyword evidence="11" id="KW-1185">Reference proteome</keyword>
<feature type="transmembrane region" description="Helical" evidence="8">
    <location>
        <begin position="266"/>
        <end position="286"/>
    </location>
</feature>
<evidence type="ECO:0000256" key="4">
    <source>
        <dbReference type="ARBA" id="ARBA00022692"/>
    </source>
</evidence>
<feature type="transmembrane region" description="Helical" evidence="8">
    <location>
        <begin position="79"/>
        <end position="100"/>
    </location>
</feature>
<keyword evidence="4 8" id="KW-0812">Transmembrane</keyword>
<evidence type="ECO:0000256" key="3">
    <source>
        <dbReference type="ARBA" id="ARBA00022475"/>
    </source>
</evidence>
<feature type="region of interest" description="Disordered" evidence="7">
    <location>
        <begin position="418"/>
        <end position="437"/>
    </location>
</feature>
<feature type="transmembrane region" description="Helical" evidence="8">
    <location>
        <begin position="320"/>
        <end position="344"/>
    </location>
</feature>
<dbReference type="Gene3D" id="1.20.1250.20">
    <property type="entry name" value="MFS general substrate transporter like domains"/>
    <property type="match status" value="2"/>
</dbReference>
<proteinExistence type="predicted"/>
<evidence type="ECO:0000313" key="10">
    <source>
        <dbReference type="EMBL" id="NAS23572.1"/>
    </source>
</evidence>
<dbReference type="GO" id="GO:0005886">
    <property type="term" value="C:plasma membrane"/>
    <property type="evidence" value="ECO:0007669"/>
    <property type="project" value="UniProtKB-SubCell"/>
</dbReference>
<dbReference type="Pfam" id="PF00083">
    <property type="entry name" value="Sugar_tr"/>
    <property type="match status" value="1"/>
</dbReference>
<dbReference type="Pfam" id="PF07690">
    <property type="entry name" value="MFS_1"/>
    <property type="match status" value="1"/>
</dbReference>
<evidence type="ECO:0000256" key="1">
    <source>
        <dbReference type="ARBA" id="ARBA00004651"/>
    </source>
</evidence>
<protein>
    <submittedName>
        <fullName evidence="10">MFS transporter</fullName>
    </submittedName>
</protein>
<feature type="transmembrane region" description="Helical" evidence="8">
    <location>
        <begin position="144"/>
        <end position="170"/>
    </location>
</feature>
<sequence>MTAKRVVSAAVVGSVVEWYDFALFGLAAALVFNDQFFPAGSPVAGTLGAMAAFAVGFVARPIGGAVFSHFGDRVGRKPMLAATLLLMGVATAGIGLLPTYETAGVLAPILLVVLRLAQGFGAGAEYAGALVVAAEAGEPRRRGLWASLPGMGVAIGMLLATLVFTAVSALPDFHAWAWRIPFLLSLAGVVVGLYVRSRLPESEVFERERRRGVSRFPMLEVLRRQPRSVLIAFFATAPYSAMGYLIQVFVLSYVSGTLGVSPTVGLIANVASSGLSIVTGPLFGLLSDRVGRRPVFLGGALLLLLFSFPMFWLVDTRHPVLIVLSVAFAYGIGISAMFAAQAALFAELFDTRYRYSGIAVVREWAAALVSGPAPLVATALAGAAGGASWPISILMAGCALVCVTAVVFAPETRERDLNEPMSRMGPVRSHPASAGHR</sequence>
<dbReference type="InterPro" id="IPR005828">
    <property type="entry name" value="MFS_sugar_transport-like"/>
</dbReference>
<comment type="subcellular location">
    <subcellularLocation>
        <location evidence="1">Cell membrane</location>
        <topology evidence="1">Multi-pass membrane protein</topology>
    </subcellularLocation>
</comment>
<name>A0A7C9NIN1_9ACTN</name>
<evidence type="ECO:0000256" key="5">
    <source>
        <dbReference type="ARBA" id="ARBA00022989"/>
    </source>
</evidence>
<organism evidence="10 11">
    <name type="scientific">Herbidospora solisilvae</name>
    <dbReference type="NCBI Taxonomy" id="2696284"/>
    <lineage>
        <taxon>Bacteria</taxon>
        <taxon>Bacillati</taxon>
        <taxon>Actinomycetota</taxon>
        <taxon>Actinomycetes</taxon>
        <taxon>Streptosporangiales</taxon>
        <taxon>Streptosporangiaceae</taxon>
        <taxon>Herbidospora</taxon>
    </lineage>
</organism>
<dbReference type="InterPro" id="IPR036259">
    <property type="entry name" value="MFS_trans_sf"/>
</dbReference>
<accession>A0A7C9NIN1</accession>
<dbReference type="InterPro" id="IPR020846">
    <property type="entry name" value="MFS_dom"/>
</dbReference>
<dbReference type="GO" id="GO:0022857">
    <property type="term" value="F:transmembrane transporter activity"/>
    <property type="evidence" value="ECO:0007669"/>
    <property type="project" value="InterPro"/>
</dbReference>
<dbReference type="InterPro" id="IPR011701">
    <property type="entry name" value="MFS"/>
</dbReference>
<dbReference type="EMBL" id="WXEW01000005">
    <property type="protein sequence ID" value="NAS23572.1"/>
    <property type="molecule type" value="Genomic_DNA"/>
</dbReference>
<evidence type="ECO:0000256" key="2">
    <source>
        <dbReference type="ARBA" id="ARBA00022448"/>
    </source>
</evidence>
<dbReference type="CDD" id="cd17369">
    <property type="entry name" value="MFS_ShiA_like"/>
    <property type="match status" value="1"/>
</dbReference>
<feature type="transmembrane region" description="Helical" evidence="8">
    <location>
        <begin position="44"/>
        <end position="67"/>
    </location>
</feature>
<dbReference type="RefSeq" id="WP_161480841.1">
    <property type="nucleotide sequence ID" value="NZ_WXEW01000005.1"/>
</dbReference>
<evidence type="ECO:0000256" key="8">
    <source>
        <dbReference type="SAM" id="Phobius"/>
    </source>
</evidence>
<gene>
    <name evidence="10" type="ORF">GT755_17965</name>
</gene>
<dbReference type="SUPFAM" id="SSF103473">
    <property type="entry name" value="MFS general substrate transporter"/>
    <property type="match status" value="1"/>
</dbReference>
<feature type="transmembrane region" description="Helical" evidence="8">
    <location>
        <begin position="7"/>
        <end position="32"/>
    </location>
</feature>
<dbReference type="PANTHER" id="PTHR43045">
    <property type="entry name" value="SHIKIMATE TRANSPORTER"/>
    <property type="match status" value="1"/>
</dbReference>
<dbReference type="AlphaFoldDB" id="A0A7C9NIN1"/>
<comment type="caution">
    <text evidence="10">The sequence shown here is derived from an EMBL/GenBank/DDBJ whole genome shotgun (WGS) entry which is preliminary data.</text>
</comment>
<evidence type="ECO:0000313" key="11">
    <source>
        <dbReference type="Proteomes" id="UP000479526"/>
    </source>
</evidence>
<dbReference type="PROSITE" id="PS50850">
    <property type="entry name" value="MFS"/>
    <property type="match status" value="1"/>
</dbReference>
<keyword evidence="3" id="KW-1003">Cell membrane</keyword>
<keyword evidence="5 8" id="KW-1133">Transmembrane helix</keyword>
<feature type="transmembrane region" description="Helical" evidence="8">
    <location>
        <begin position="364"/>
        <end position="383"/>
    </location>
</feature>
<feature type="domain" description="Major facilitator superfamily (MFS) profile" evidence="9">
    <location>
        <begin position="6"/>
        <end position="413"/>
    </location>
</feature>
<evidence type="ECO:0000256" key="6">
    <source>
        <dbReference type="ARBA" id="ARBA00023136"/>
    </source>
</evidence>
<evidence type="ECO:0000256" key="7">
    <source>
        <dbReference type="SAM" id="MobiDB-lite"/>
    </source>
</evidence>
<keyword evidence="6 8" id="KW-0472">Membrane</keyword>
<feature type="transmembrane region" description="Helical" evidence="8">
    <location>
        <begin position="176"/>
        <end position="195"/>
    </location>
</feature>
<evidence type="ECO:0000259" key="9">
    <source>
        <dbReference type="PROSITE" id="PS50850"/>
    </source>
</evidence>
<dbReference type="Proteomes" id="UP000479526">
    <property type="component" value="Unassembled WGS sequence"/>
</dbReference>
<reference evidence="10 11" key="1">
    <citation type="submission" date="2020-01" db="EMBL/GenBank/DDBJ databases">
        <title>Herbidospora sp. NEAU-GS84 nov., a novel actinomycete isolated from soil.</title>
        <authorList>
            <person name="Han L."/>
        </authorList>
    </citation>
    <scope>NUCLEOTIDE SEQUENCE [LARGE SCALE GENOMIC DNA]</scope>
    <source>
        <strain evidence="10 11">NEAU-GS84</strain>
    </source>
</reference>